<reference evidence="1" key="1">
    <citation type="submission" date="2020-11" db="EMBL/GenBank/DDBJ databases">
        <authorList>
            <person name="Tran Van P."/>
        </authorList>
    </citation>
    <scope>NUCLEOTIDE SEQUENCE</scope>
</reference>
<name>A0A7R9DLN6_TIMPO</name>
<accession>A0A7R9DLN6</accession>
<dbReference type="AlphaFoldDB" id="A0A7R9DLN6"/>
<proteinExistence type="predicted"/>
<gene>
    <name evidence="1" type="ORF">TPSB3V08_LOCUS11458</name>
</gene>
<protein>
    <submittedName>
        <fullName evidence="1">Uncharacterized protein</fullName>
    </submittedName>
</protein>
<sequence length="159" mass="18639">MTADDGEIRALPPASKLKRLSARRMLSKIVPTFADIWCHAVSTMNPPAVKLSFLDWSWYFFIQKTEINGQKVCCADRVTPSFRRRWYYIRQQSVTSRSIYLDYGMTSLSWSGLHRGERGLTMLVPVRYELQLFVEVILRTLLQSMMDHTSRRYQIPKVQ</sequence>
<evidence type="ECO:0000313" key="1">
    <source>
        <dbReference type="EMBL" id="CAD7417008.1"/>
    </source>
</evidence>
<dbReference type="EMBL" id="OD012485">
    <property type="protein sequence ID" value="CAD7417008.1"/>
    <property type="molecule type" value="Genomic_DNA"/>
</dbReference>
<organism evidence="1">
    <name type="scientific">Timema poppense</name>
    <name type="common">Walking stick</name>
    <dbReference type="NCBI Taxonomy" id="170557"/>
    <lineage>
        <taxon>Eukaryota</taxon>
        <taxon>Metazoa</taxon>
        <taxon>Ecdysozoa</taxon>
        <taxon>Arthropoda</taxon>
        <taxon>Hexapoda</taxon>
        <taxon>Insecta</taxon>
        <taxon>Pterygota</taxon>
        <taxon>Neoptera</taxon>
        <taxon>Polyneoptera</taxon>
        <taxon>Phasmatodea</taxon>
        <taxon>Timematodea</taxon>
        <taxon>Timematoidea</taxon>
        <taxon>Timematidae</taxon>
        <taxon>Timema</taxon>
    </lineage>
</organism>